<dbReference type="GO" id="GO:0015128">
    <property type="term" value="F:gluconate transmembrane transporter activity"/>
    <property type="evidence" value="ECO:0007669"/>
    <property type="project" value="InterPro"/>
</dbReference>
<dbReference type="InterPro" id="IPR003474">
    <property type="entry name" value="Glcn_transporter"/>
</dbReference>
<reference evidence="3" key="1">
    <citation type="submission" date="2016-10" db="EMBL/GenBank/DDBJ databases">
        <authorList>
            <person name="Varghese N."/>
            <person name="Submissions S."/>
        </authorList>
    </citation>
    <scope>NUCLEOTIDE SEQUENCE [LARGE SCALE GENOMIC DNA]</scope>
    <source>
        <strain evidence="3">ATCC 43811</strain>
    </source>
</reference>
<dbReference type="STRING" id="34097.SAMN02745150_00970"/>
<evidence type="ECO:0000313" key="2">
    <source>
        <dbReference type="EMBL" id="SFB82754.1"/>
    </source>
</evidence>
<name>A0A1I1E6S5_BREAD</name>
<dbReference type="EMBL" id="FOKY01000008">
    <property type="protein sequence ID" value="SFB82754.1"/>
    <property type="molecule type" value="Genomic_DNA"/>
</dbReference>
<feature type="transmembrane region" description="Helical" evidence="1">
    <location>
        <begin position="346"/>
        <end position="372"/>
    </location>
</feature>
<feature type="transmembrane region" description="Helical" evidence="1">
    <location>
        <begin position="97"/>
        <end position="128"/>
    </location>
</feature>
<accession>A0A1I1E6S5</accession>
<sequence>MSVLFIVIPIVLLIYLAFKGWPMLILGPLLAMLVALLTQDMPALYALTGPFMKTTAGYIGSYFPIFLTGAIFGKIMGDTGAATSIAIGISRTLGVKHAILATVVATALLTYGGVSLFVVVFAVYPIGVALFRVADVPKRLLPGAITLGAFTFSMTALPGSPQYLNSMPNNYLGTDIYAAPILGIVASIIMLFSGVVWLQFRAKSANKNHEGFGEVSLGQEKFSLEAKQNIPSFFISIIPILLVIVLNWLLVSVYFVDTSVRARYAEFGGVDGNWPVTISLSFAIVLSFVIYRKYIPNYLELLSLGAHGSLAPIFNTAVIVGFGGVIKFTTAFELFKAWVINLPIDGLFKVALSSTLIAGIVGSSSGGIGIALEALSTDFLAMDIPRPVIHRILLIASGGLDSLPHCGAVVTVLAICGISHKKGYLDIGMVTMVFPVLACIAVILLYLFTGIF</sequence>
<feature type="transmembrane region" description="Helical" evidence="1">
    <location>
        <begin position="140"/>
        <end position="157"/>
    </location>
</feature>
<dbReference type="Pfam" id="PF02447">
    <property type="entry name" value="GntP_permease"/>
    <property type="match status" value="1"/>
</dbReference>
<dbReference type="AlphaFoldDB" id="A0A1I1E6S5"/>
<dbReference type="OrthoDB" id="86125at2"/>
<organism evidence="2 3">
    <name type="scientific">Brevinema andersonii</name>
    <dbReference type="NCBI Taxonomy" id="34097"/>
    <lineage>
        <taxon>Bacteria</taxon>
        <taxon>Pseudomonadati</taxon>
        <taxon>Spirochaetota</taxon>
        <taxon>Spirochaetia</taxon>
        <taxon>Brevinematales</taxon>
        <taxon>Brevinemataceae</taxon>
        <taxon>Brevinema</taxon>
    </lineage>
</organism>
<keyword evidence="3" id="KW-1185">Reference proteome</keyword>
<protein>
    <submittedName>
        <fullName evidence="2">H+/gluconate symporter</fullName>
    </submittedName>
</protein>
<keyword evidence="1" id="KW-0812">Transmembrane</keyword>
<gene>
    <name evidence="2" type="ORF">SAMN02745150_00970</name>
</gene>
<feature type="transmembrane region" description="Helical" evidence="1">
    <location>
        <begin position="59"/>
        <end position="77"/>
    </location>
</feature>
<feature type="transmembrane region" description="Helical" evidence="1">
    <location>
        <begin position="392"/>
        <end position="415"/>
    </location>
</feature>
<feature type="transmembrane region" description="Helical" evidence="1">
    <location>
        <begin position="233"/>
        <end position="254"/>
    </location>
</feature>
<dbReference type="GO" id="GO:0005886">
    <property type="term" value="C:plasma membrane"/>
    <property type="evidence" value="ECO:0007669"/>
    <property type="project" value="TreeGrafter"/>
</dbReference>
<feature type="transmembrane region" description="Helical" evidence="1">
    <location>
        <begin position="274"/>
        <end position="292"/>
    </location>
</feature>
<keyword evidence="1" id="KW-1133">Transmembrane helix</keyword>
<feature type="transmembrane region" description="Helical" evidence="1">
    <location>
        <begin position="304"/>
        <end position="326"/>
    </location>
</feature>
<feature type="transmembrane region" description="Helical" evidence="1">
    <location>
        <begin position="177"/>
        <end position="198"/>
    </location>
</feature>
<evidence type="ECO:0000256" key="1">
    <source>
        <dbReference type="SAM" id="Phobius"/>
    </source>
</evidence>
<dbReference type="Proteomes" id="UP000240042">
    <property type="component" value="Unassembled WGS sequence"/>
</dbReference>
<dbReference type="RefSeq" id="WP_092319193.1">
    <property type="nucleotide sequence ID" value="NZ_FOKY01000008.1"/>
</dbReference>
<dbReference type="PANTHER" id="PTHR30354">
    <property type="entry name" value="GNT FAMILY GLUCONATE TRANSPORTER"/>
    <property type="match status" value="1"/>
</dbReference>
<evidence type="ECO:0000313" key="3">
    <source>
        <dbReference type="Proteomes" id="UP000240042"/>
    </source>
</evidence>
<feature type="transmembrane region" description="Helical" evidence="1">
    <location>
        <begin position="427"/>
        <end position="448"/>
    </location>
</feature>
<proteinExistence type="predicted"/>
<keyword evidence="1" id="KW-0472">Membrane</keyword>
<dbReference type="PANTHER" id="PTHR30354:SF7">
    <property type="entry name" value="BLL7963 PROTEIN"/>
    <property type="match status" value="1"/>
</dbReference>